<evidence type="ECO:0000256" key="2">
    <source>
        <dbReference type="SAM" id="Phobius"/>
    </source>
</evidence>
<keyword evidence="2" id="KW-0472">Membrane</keyword>
<sequence length="182" mass="19513">MALSTKSNQDTPQALPASNAEHSSAGWQAGGQGFSLVEILVSISLMMVIVVGSLSANSLASNSVGLNKLRSRANLLAKEGMEALLSVRAGDFNSLGLGDFHPVMNSGLWTLVSGSETVGQFTRTITLSPVMRDMVCDTPVCGVVEAGGLIDRLSFYALVKVTWKENNQDKDYQLNTLVTYWR</sequence>
<reference evidence="3 4" key="1">
    <citation type="journal article" date="2016" name="Nat. Commun.">
        <title>Thousands of microbial genomes shed light on interconnected biogeochemical processes in an aquifer system.</title>
        <authorList>
            <person name="Anantharaman K."/>
            <person name="Brown C.T."/>
            <person name="Hug L.A."/>
            <person name="Sharon I."/>
            <person name="Castelle C.J."/>
            <person name="Probst A.J."/>
            <person name="Thomas B.C."/>
            <person name="Singh A."/>
            <person name="Wilkins M.J."/>
            <person name="Karaoz U."/>
            <person name="Brodie E.L."/>
            <person name="Williams K.H."/>
            <person name="Hubbard S.S."/>
            <person name="Banfield J.F."/>
        </authorList>
    </citation>
    <scope>NUCLEOTIDE SEQUENCE [LARGE SCALE GENOMIC DNA]</scope>
</reference>
<dbReference type="AlphaFoldDB" id="A0A1F5ERD8"/>
<name>A0A1F5ERD8_9BACT</name>
<evidence type="ECO:0000256" key="1">
    <source>
        <dbReference type="SAM" id="MobiDB-lite"/>
    </source>
</evidence>
<comment type="caution">
    <text evidence="3">The sequence shown here is derived from an EMBL/GenBank/DDBJ whole genome shotgun (WGS) entry which is preliminary data.</text>
</comment>
<dbReference type="PROSITE" id="PS00409">
    <property type="entry name" value="PROKAR_NTER_METHYL"/>
    <property type="match status" value="1"/>
</dbReference>
<evidence type="ECO:0000313" key="4">
    <source>
        <dbReference type="Proteomes" id="UP000177390"/>
    </source>
</evidence>
<protein>
    <recommendedName>
        <fullName evidence="5">Prepilin-type N-terminal cleavage/methylation domain-containing protein</fullName>
    </recommendedName>
</protein>
<organism evidence="3 4">
    <name type="scientific">Candidatus Collierbacteria bacterium RIFCSPHIGHO2_02_FULL_49_10</name>
    <dbReference type="NCBI Taxonomy" id="1817723"/>
    <lineage>
        <taxon>Bacteria</taxon>
        <taxon>Candidatus Collieribacteriota</taxon>
    </lineage>
</organism>
<keyword evidence="2" id="KW-1133">Transmembrane helix</keyword>
<feature type="compositionally biased region" description="Polar residues" evidence="1">
    <location>
        <begin position="1"/>
        <end position="12"/>
    </location>
</feature>
<dbReference type="InterPro" id="IPR012902">
    <property type="entry name" value="N_methyl_site"/>
</dbReference>
<feature type="transmembrane region" description="Helical" evidence="2">
    <location>
        <begin position="39"/>
        <end position="60"/>
    </location>
</feature>
<gene>
    <name evidence="3" type="ORF">A3D09_02505</name>
</gene>
<feature type="region of interest" description="Disordered" evidence="1">
    <location>
        <begin position="1"/>
        <end position="23"/>
    </location>
</feature>
<dbReference type="EMBL" id="MFAH01000073">
    <property type="protein sequence ID" value="OGD69806.1"/>
    <property type="molecule type" value="Genomic_DNA"/>
</dbReference>
<accession>A0A1F5ERD8</accession>
<evidence type="ECO:0000313" key="3">
    <source>
        <dbReference type="EMBL" id="OGD69806.1"/>
    </source>
</evidence>
<dbReference type="Proteomes" id="UP000177390">
    <property type="component" value="Unassembled WGS sequence"/>
</dbReference>
<keyword evidence="2" id="KW-0812">Transmembrane</keyword>
<proteinExistence type="predicted"/>
<evidence type="ECO:0008006" key="5">
    <source>
        <dbReference type="Google" id="ProtNLM"/>
    </source>
</evidence>